<evidence type="ECO:0000313" key="2">
    <source>
        <dbReference type="Proteomes" id="UP000299102"/>
    </source>
</evidence>
<dbReference type="GO" id="GO:0005737">
    <property type="term" value="C:cytoplasm"/>
    <property type="evidence" value="ECO:0007669"/>
    <property type="project" value="TreeGrafter"/>
</dbReference>
<evidence type="ECO:0000313" key="1">
    <source>
        <dbReference type="EMBL" id="GBP87534.1"/>
    </source>
</evidence>
<dbReference type="AlphaFoldDB" id="A0A4C1ZKC5"/>
<accession>A0A4C1ZKC5</accession>
<dbReference type="PANTHER" id="PTHR12363">
    <property type="entry name" value="TRANSPORTIN 3 AND IMPORTIN 13"/>
    <property type="match status" value="1"/>
</dbReference>
<reference evidence="1 2" key="1">
    <citation type="journal article" date="2019" name="Commun. Biol.">
        <title>The bagworm genome reveals a unique fibroin gene that provides high tensile strength.</title>
        <authorList>
            <person name="Kono N."/>
            <person name="Nakamura H."/>
            <person name="Ohtoshi R."/>
            <person name="Tomita M."/>
            <person name="Numata K."/>
            <person name="Arakawa K."/>
        </authorList>
    </citation>
    <scope>NUCLEOTIDE SEQUENCE [LARGE SCALE GENOMIC DNA]</scope>
</reference>
<dbReference type="Pfam" id="PF24138">
    <property type="entry name" value="TPR_TNPO3_IPO13_2nd"/>
    <property type="match status" value="1"/>
</dbReference>
<dbReference type="InterPro" id="IPR016024">
    <property type="entry name" value="ARM-type_fold"/>
</dbReference>
<dbReference type="Proteomes" id="UP000299102">
    <property type="component" value="Unassembled WGS sequence"/>
</dbReference>
<dbReference type="Pfam" id="PF24140">
    <property type="entry name" value="TPR_TNPO3_IPO13_3rd"/>
    <property type="match status" value="1"/>
</dbReference>
<gene>
    <name evidence="1" type="primary">Tnpo3</name>
    <name evidence="1" type="ORF">EVAR_19929_1</name>
</gene>
<dbReference type="InterPro" id="IPR057942">
    <property type="entry name" value="TPR_TNPO3_IPO13_3rd"/>
</dbReference>
<dbReference type="Gene3D" id="1.25.10.10">
    <property type="entry name" value="Leucine-rich Repeat Variant"/>
    <property type="match status" value="1"/>
</dbReference>
<dbReference type="PANTHER" id="PTHR12363:SF42">
    <property type="entry name" value="TRANSPORTIN-3"/>
    <property type="match status" value="1"/>
</dbReference>
<keyword evidence="2" id="KW-1185">Reference proteome</keyword>
<dbReference type="InterPro" id="IPR057941">
    <property type="entry name" value="TPR_TNPO3_IPO13_2nd"/>
</dbReference>
<dbReference type="SUPFAM" id="SSF48371">
    <property type="entry name" value="ARM repeat"/>
    <property type="match status" value="1"/>
</dbReference>
<protein>
    <submittedName>
        <fullName evidence="1">Transportin-3</fullName>
    </submittedName>
</protein>
<organism evidence="1 2">
    <name type="scientific">Eumeta variegata</name>
    <name type="common">Bagworm moth</name>
    <name type="synonym">Eumeta japonica</name>
    <dbReference type="NCBI Taxonomy" id="151549"/>
    <lineage>
        <taxon>Eukaryota</taxon>
        <taxon>Metazoa</taxon>
        <taxon>Ecdysozoa</taxon>
        <taxon>Arthropoda</taxon>
        <taxon>Hexapoda</taxon>
        <taxon>Insecta</taxon>
        <taxon>Pterygota</taxon>
        <taxon>Neoptera</taxon>
        <taxon>Endopterygota</taxon>
        <taxon>Lepidoptera</taxon>
        <taxon>Glossata</taxon>
        <taxon>Ditrysia</taxon>
        <taxon>Tineoidea</taxon>
        <taxon>Psychidae</taxon>
        <taxon>Oiketicinae</taxon>
        <taxon>Eumeta</taxon>
    </lineage>
</organism>
<dbReference type="InterPro" id="IPR051345">
    <property type="entry name" value="Importin_beta-like_NTR"/>
</dbReference>
<comment type="caution">
    <text evidence="1">The sequence shown here is derived from an EMBL/GenBank/DDBJ whole genome shotgun (WGS) entry which is preliminary data.</text>
</comment>
<dbReference type="OrthoDB" id="435593at2759"/>
<dbReference type="GO" id="GO:0006606">
    <property type="term" value="P:protein import into nucleus"/>
    <property type="evidence" value="ECO:0007669"/>
    <property type="project" value="TreeGrafter"/>
</dbReference>
<name>A0A4C1ZKC5_EUMVA</name>
<dbReference type="STRING" id="151549.A0A4C1ZKC5"/>
<proteinExistence type="predicted"/>
<dbReference type="InterPro" id="IPR011989">
    <property type="entry name" value="ARM-like"/>
</dbReference>
<dbReference type="EMBL" id="BGZK01001868">
    <property type="protein sequence ID" value="GBP87534.1"/>
    <property type="molecule type" value="Genomic_DNA"/>
</dbReference>
<sequence length="235" mass="27330">MIQNQGHCVPNELKPRDVERHFLTCELLLQRQKRKGFLHRIVAQITFNLWYRLSQELYERDIQPLTDLFKPHIERLIAALARHCQCEPDYTHLPEEGSEFYEFRIKVMELIKDVVFIVGSSSVFRQMFASLQNEISWEQTEAALFVMQAVAKNILPEEYEVVPKVVEAILNMPEDDAHPAVRKTCVMLLGELCEWIDTHPECLESSLQFLLRGLQDKHIAPTAANSLQASFMQHL</sequence>